<evidence type="ECO:0000256" key="1">
    <source>
        <dbReference type="PROSITE-ProRule" id="PRU00243"/>
    </source>
</evidence>
<keyword evidence="1" id="KW-0472">Membrane</keyword>
<dbReference type="PANTHER" id="PTHR12276">
    <property type="entry name" value="EPSIN/ENT-RELATED"/>
    <property type="match status" value="1"/>
</dbReference>
<feature type="compositionally biased region" description="Low complexity" evidence="2">
    <location>
        <begin position="308"/>
        <end position="320"/>
    </location>
</feature>
<feature type="compositionally biased region" description="Low complexity" evidence="2">
    <location>
        <begin position="525"/>
        <end position="547"/>
    </location>
</feature>
<dbReference type="EMBL" id="JAWRVI010000003">
    <property type="protein sequence ID" value="KAK4094603.1"/>
    <property type="molecule type" value="Genomic_DNA"/>
</dbReference>
<reference evidence="4 5" key="1">
    <citation type="journal article" date="2024" name="Microbiol. Resour. Announc.">
        <title>Genome annotations for the ascomycete fungi Trichoderma harzianum, Trichoderma aggressivum, and Purpureocillium lilacinum.</title>
        <authorList>
            <person name="Beijen E.P.W."/>
            <person name="Ohm R.A."/>
        </authorList>
    </citation>
    <scope>NUCLEOTIDE SEQUENCE [LARGE SCALE GENOMIC DNA]</scope>
    <source>
        <strain evidence="4 5">CBS 150709</strain>
    </source>
</reference>
<keyword evidence="1" id="KW-1133">Transmembrane helix</keyword>
<protein>
    <recommendedName>
        <fullName evidence="3">ENTH domain-containing protein</fullName>
    </recommendedName>
</protein>
<keyword evidence="5" id="KW-1185">Reference proteome</keyword>
<dbReference type="Pfam" id="PF01417">
    <property type="entry name" value="ENTH"/>
    <property type="match status" value="1"/>
</dbReference>
<dbReference type="InterPro" id="IPR013809">
    <property type="entry name" value="ENTH"/>
</dbReference>
<proteinExistence type="predicted"/>
<evidence type="ECO:0000259" key="3">
    <source>
        <dbReference type="PROSITE" id="PS50942"/>
    </source>
</evidence>
<evidence type="ECO:0000313" key="5">
    <source>
        <dbReference type="Proteomes" id="UP001287286"/>
    </source>
</evidence>
<feature type="region of interest" description="Disordered" evidence="2">
    <location>
        <begin position="1039"/>
        <end position="1141"/>
    </location>
</feature>
<feature type="compositionally biased region" description="Low complexity" evidence="2">
    <location>
        <begin position="413"/>
        <end position="428"/>
    </location>
</feature>
<feature type="compositionally biased region" description="Pro residues" evidence="2">
    <location>
        <begin position="1080"/>
        <end position="1094"/>
    </location>
</feature>
<feature type="compositionally biased region" description="Low complexity" evidence="2">
    <location>
        <begin position="448"/>
        <end position="464"/>
    </location>
</feature>
<feature type="compositionally biased region" description="Polar residues" evidence="2">
    <location>
        <begin position="395"/>
        <end position="404"/>
    </location>
</feature>
<feature type="transmembrane region" description="Helical" evidence="1">
    <location>
        <begin position="919"/>
        <end position="944"/>
    </location>
</feature>
<dbReference type="SUPFAM" id="SSF48464">
    <property type="entry name" value="ENTH/VHS domain"/>
    <property type="match status" value="1"/>
</dbReference>
<feature type="compositionally biased region" description="Basic and acidic residues" evidence="2">
    <location>
        <begin position="278"/>
        <end position="299"/>
    </location>
</feature>
<feature type="transmembrane region" description="Helical" evidence="1">
    <location>
        <begin position="891"/>
        <end position="912"/>
    </location>
</feature>
<organism evidence="4 5">
    <name type="scientific">Purpureocillium lilacinum</name>
    <name type="common">Paecilomyces lilacinus</name>
    <dbReference type="NCBI Taxonomy" id="33203"/>
    <lineage>
        <taxon>Eukaryota</taxon>
        <taxon>Fungi</taxon>
        <taxon>Dikarya</taxon>
        <taxon>Ascomycota</taxon>
        <taxon>Pezizomycotina</taxon>
        <taxon>Sordariomycetes</taxon>
        <taxon>Hypocreomycetidae</taxon>
        <taxon>Hypocreales</taxon>
        <taxon>Ophiocordycipitaceae</taxon>
        <taxon>Purpureocillium</taxon>
    </lineage>
</organism>
<dbReference type="Gene3D" id="1.25.40.90">
    <property type="match status" value="1"/>
</dbReference>
<sequence>MDLNDLKNTVSNLTLYDLKAGFRKAQNGAGDELYRDGVQGMSGCGRGMGHWLTRSQVREATNNEPWGASSTLMQEIANGTFNYQTLNEIMPMIYRRFTEKSAEEWRQIYKALQLLEFLIKHGSERVIDDARGHIALLKMLRQFHFIDQNGKDQGINVRNRAKELAELLSDVDRIRSERKKARATKNKYTGVEGGMSFGGGFSGGSSSGRYGGFGSESAGYGGGNANYGGYSGGVYGDGGGFGGQASDFRDTSGRSDRFEEYDEFDESERPAASSRPKRTTERAGVKKTTGEVAKKKEPEVDLFSFDEPSQSSSAAAPTPSNGSGLADLGGPSGSAANDDDEFDDFQEATPVTQSAAPSGGYAQPLSPPLTSAATSSTQFAAPQPLSAPQKADLSQMVSTSSISPAPSAGVNYSAFASPPAQAQAPKPSGFQSTGPNYFGTVSSQPTQASAGMSAMSPMATSSGPTTMASMKPVTSPGAKPAAAGGDAFGALWGKASGGIKKTETPTGGASMGQLAKEKSAAGIWGAPASASSQPAPGRPAPSGGSASDDLLGIATSSPQTSDMRPDPITWNSRPKSLAASTGCLPRARASRYCVHFTRLQCRACVSKRPTQWRRTAASRHRDLHRDERLRLAAPGGCPHRRQCQVGCAATSRANRARQHNLFPVLFSAWLVLFAARPGGLPALAAERLAEGREGRGRDMDAVVVWVAEVLKQGRRRAHWMGLLAAVFNTAVPSRCALSLCSSTTRQDRSAPANPSLLFATHKFRARSPGTFKRTRPSLATLDRAASRALVSGKIPTPTSPSSAILPFHAKHFPLRTARCSSRPRLSLVTPSATTTTTCTANMGAPPALGALGLTFTAMRGMQAIALITIIGLTSNFISEMVAASYEAPSALVGTLVVSCLAAVYTVITYILYWDSMLPLLISTGADGLCLIAVIVVACVVGKPVSYLSCPALPDKGNTANFIHSLFLNLSRKDYFEWVDPDKASCFEIKAVWGLSICLCILYFVSAPAGASWPSAARREEDSGATKPARRPPAVLKKARSLGTVALGPRSEKQRVPPAYDSDSVSSTSDEVTMNIAYPAPSDPSYPRFPPPPTAPVRDKASERPCPRPLDKLPPVPAVLPLAVPSPGPQSPQGRTASKSKRKTILERIEGWWDLGLLEKRQTLFGGGNKLPGPR</sequence>
<evidence type="ECO:0000256" key="2">
    <source>
        <dbReference type="SAM" id="MobiDB-lite"/>
    </source>
</evidence>
<feature type="transmembrane region" description="Helical" evidence="1">
    <location>
        <begin position="990"/>
        <end position="1010"/>
    </location>
</feature>
<dbReference type="PANTHER" id="PTHR12276:SF45">
    <property type="entry name" value="CLATHRIN INTERACTOR 1"/>
    <property type="match status" value="1"/>
</dbReference>
<evidence type="ECO:0000313" key="4">
    <source>
        <dbReference type="EMBL" id="KAK4094603.1"/>
    </source>
</evidence>
<feature type="compositionally biased region" description="Basic and acidic residues" evidence="2">
    <location>
        <begin position="247"/>
        <end position="258"/>
    </location>
</feature>
<dbReference type="PROSITE" id="PS50942">
    <property type="entry name" value="ENTH"/>
    <property type="match status" value="1"/>
</dbReference>
<keyword evidence="1" id="KW-0812">Transmembrane</keyword>
<dbReference type="InterPro" id="IPR008942">
    <property type="entry name" value="ENTH_VHS"/>
</dbReference>
<comment type="caution">
    <text evidence="4">The sequence shown here is derived from an EMBL/GenBank/DDBJ whole genome shotgun (WGS) entry which is preliminary data.</text>
</comment>
<comment type="caution">
    <text evidence="1">Lacks conserved residue(s) required for the propagation of feature annotation.</text>
</comment>
<feature type="region of interest" description="Disordered" evidence="2">
    <location>
        <begin position="499"/>
        <end position="578"/>
    </location>
</feature>
<feature type="compositionally biased region" description="Low complexity" evidence="2">
    <location>
        <begin position="368"/>
        <end position="381"/>
    </location>
</feature>
<name>A0ABR0CDU6_PURLI</name>
<feature type="compositionally biased region" description="Pro residues" evidence="2">
    <location>
        <begin position="1111"/>
        <end position="1129"/>
    </location>
</feature>
<dbReference type="CDD" id="cd16992">
    <property type="entry name" value="ENTH_Ent3"/>
    <property type="match status" value="1"/>
</dbReference>
<feature type="compositionally biased region" description="Basic and acidic residues" evidence="2">
    <location>
        <begin position="1096"/>
        <end position="1110"/>
    </location>
</feature>
<feature type="compositionally biased region" description="Polar residues" evidence="2">
    <location>
        <begin position="429"/>
        <end position="447"/>
    </location>
</feature>
<feature type="transmembrane region" description="Helical" evidence="1">
    <location>
        <begin position="863"/>
        <end position="885"/>
    </location>
</feature>
<feature type="region of interest" description="Disordered" evidence="2">
    <location>
        <begin position="245"/>
        <end position="482"/>
    </location>
</feature>
<feature type="compositionally biased region" description="Acidic residues" evidence="2">
    <location>
        <begin position="337"/>
        <end position="346"/>
    </location>
</feature>
<accession>A0ABR0CDU6</accession>
<dbReference type="Proteomes" id="UP001287286">
    <property type="component" value="Unassembled WGS sequence"/>
</dbReference>
<feature type="domain" description="ENTH" evidence="3">
    <location>
        <begin position="45"/>
        <end position="178"/>
    </location>
</feature>
<feature type="compositionally biased region" description="Low complexity" evidence="2">
    <location>
        <begin position="1060"/>
        <end position="1079"/>
    </location>
</feature>
<dbReference type="SMART" id="SM00273">
    <property type="entry name" value="ENTH"/>
    <property type="match status" value="1"/>
</dbReference>
<gene>
    <name evidence="4" type="ORF">Purlil1_1208</name>
</gene>